<dbReference type="InterPro" id="IPR026866">
    <property type="entry name" value="CR006_AAA"/>
</dbReference>
<feature type="domain" description="Protein CR006 P-loop" evidence="1">
    <location>
        <begin position="11"/>
        <end position="117"/>
    </location>
</feature>
<dbReference type="Pfam" id="PF13166">
    <property type="entry name" value="AAA_13"/>
    <property type="match status" value="1"/>
</dbReference>
<dbReference type="STRING" id="289376.THEYE_A0842"/>
<dbReference type="AlphaFoldDB" id="B5YKB8"/>
<organism evidence="2 3">
    <name type="scientific">Thermodesulfovibrio yellowstonii (strain ATCC 51303 / DSM 11347 / YP87)</name>
    <dbReference type="NCBI Taxonomy" id="289376"/>
    <lineage>
        <taxon>Bacteria</taxon>
        <taxon>Pseudomonadati</taxon>
        <taxon>Nitrospirota</taxon>
        <taxon>Thermodesulfovibrionia</taxon>
        <taxon>Thermodesulfovibrionales</taxon>
        <taxon>Thermodesulfovibrionaceae</taxon>
        <taxon>Thermodesulfovibrio</taxon>
    </lineage>
</organism>
<dbReference type="EnsemblBacteria" id="ACI20480">
    <property type="protein sequence ID" value="ACI20480"/>
    <property type="gene ID" value="THEYE_A0842"/>
</dbReference>
<reference evidence="2 3" key="2">
    <citation type="journal article" date="2015" name="Genome Announc.">
        <title>Genome Sequence of the Sulfate-Reducing Thermophilic Bacterium Thermodesulfovibrio yellowstonii Strain DSM 11347T (Phylum Nitrospirae).</title>
        <authorList>
            <person name="Bhatnagar S."/>
            <person name="Badger J.H."/>
            <person name="Madupu R."/>
            <person name="Khouri H.M."/>
            <person name="O'Connor E.M."/>
            <person name="Robb F.T."/>
            <person name="Ward N.L."/>
            <person name="Eisen J.A."/>
        </authorList>
    </citation>
    <scope>NUCLEOTIDE SEQUENCE [LARGE SCALE GENOMIC DNA]</scope>
    <source>
        <strain evidence="3">ATCC 51303 / DSM 11347 / YP87</strain>
    </source>
</reference>
<name>B5YKB8_THEYD</name>
<keyword evidence="3" id="KW-1185">Reference proteome</keyword>
<dbReference type="KEGG" id="tye:THEYE_A0842"/>
<evidence type="ECO:0000313" key="2">
    <source>
        <dbReference type="EMBL" id="ACI20480.1"/>
    </source>
</evidence>
<protein>
    <submittedName>
        <fullName evidence="2">Hypothetical conserved protein</fullName>
    </submittedName>
</protein>
<proteinExistence type="predicted"/>
<sequence length="123" mass="14764">MFKKIENIKNLGTYSGFSWNSQFCEVFKRYNFIYGWNYSGKTTLSRLFHCLEIKKTHPDYPHLQFTIETNNGKITERDIENNNLSIRVFNEEFVEDNFKWNDENHRVNPVLILGKESYTEPLK</sequence>
<dbReference type="Proteomes" id="UP000000718">
    <property type="component" value="Chromosome"/>
</dbReference>
<evidence type="ECO:0000313" key="3">
    <source>
        <dbReference type="Proteomes" id="UP000000718"/>
    </source>
</evidence>
<dbReference type="EMBL" id="CP001147">
    <property type="protein sequence ID" value="ACI20480.1"/>
    <property type="molecule type" value="Genomic_DNA"/>
</dbReference>
<gene>
    <name evidence="2" type="ordered locus">THEYE_A0842</name>
</gene>
<dbReference type="eggNOG" id="COG4694">
    <property type="taxonomic scope" value="Bacteria"/>
</dbReference>
<reference evidence="3" key="1">
    <citation type="submission" date="2008-08" db="EMBL/GenBank/DDBJ databases">
        <title>The complete genome sequence of Thermodesulfovibrio yellowstonii strain ATCC 51303 / DSM 11347 / YP87.</title>
        <authorList>
            <person name="Dodson R.J."/>
            <person name="Durkin A.S."/>
            <person name="Wu M."/>
            <person name="Eisen J."/>
            <person name="Sutton G."/>
        </authorList>
    </citation>
    <scope>NUCLEOTIDE SEQUENCE [LARGE SCALE GENOMIC DNA]</scope>
    <source>
        <strain evidence="3">ATCC 51303 / DSM 11347 / YP87</strain>
    </source>
</reference>
<evidence type="ECO:0000259" key="1">
    <source>
        <dbReference type="Pfam" id="PF13166"/>
    </source>
</evidence>
<dbReference type="RefSeq" id="WP_012545216.1">
    <property type="nucleotide sequence ID" value="NC_011296.1"/>
</dbReference>
<dbReference type="HOGENOM" id="CLU_2014209_0_0_0"/>
<dbReference type="PATRIC" id="fig|289376.4.peg.832"/>
<dbReference type="InParanoid" id="B5YKB8"/>
<dbReference type="OrthoDB" id="9795565at2"/>
<accession>B5YKB8</accession>